<dbReference type="Gene3D" id="3.60.21.10">
    <property type="match status" value="1"/>
</dbReference>
<accession>A0A0J6SC83</accession>
<dbReference type="Pfam" id="PF00149">
    <property type="entry name" value="Metallophos"/>
    <property type="match status" value="1"/>
</dbReference>
<dbReference type="GO" id="GO:0016787">
    <property type="term" value="F:hydrolase activity"/>
    <property type="evidence" value="ECO:0007669"/>
    <property type="project" value="InterPro"/>
</dbReference>
<evidence type="ECO:0000313" key="2">
    <source>
        <dbReference type="EMBL" id="KMO31264.1"/>
    </source>
</evidence>
<dbReference type="RefSeq" id="WP_048454084.1">
    <property type="nucleotide sequence ID" value="NZ_LABZ01000250.1"/>
</dbReference>
<dbReference type="Gene3D" id="3.30.572.10">
    <property type="entry name" value="Thymidylate synthase/dCMP hydroxymethylase domain"/>
    <property type="match status" value="1"/>
</dbReference>
<dbReference type="AlphaFoldDB" id="A0A0J6SC83"/>
<dbReference type="InterPro" id="IPR004843">
    <property type="entry name" value="Calcineurin-like_PHP"/>
</dbReference>
<name>A0A0J6SC83_9HYPH</name>
<organism evidence="2 3">
    <name type="scientific">Methylobacterium tarhaniae</name>
    <dbReference type="NCBI Taxonomy" id="1187852"/>
    <lineage>
        <taxon>Bacteria</taxon>
        <taxon>Pseudomonadati</taxon>
        <taxon>Pseudomonadota</taxon>
        <taxon>Alphaproteobacteria</taxon>
        <taxon>Hyphomicrobiales</taxon>
        <taxon>Methylobacteriaceae</taxon>
        <taxon>Methylobacterium</taxon>
    </lineage>
</organism>
<dbReference type="SUPFAM" id="SSF55831">
    <property type="entry name" value="Thymidylate synthase/dCMP hydroxymethylase"/>
    <property type="match status" value="1"/>
</dbReference>
<protein>
    <recommendedName>
        <fullName evidence="1">Calcineurin-like phosphoesterase domain-containing protein</fullName>
    </recommendedName>
</protein>
<dbReference type="OrthoDB" id="651281at2"/>
<reference evidence="2 3" key="1">
    <citation type="submission" date="2015-03" db="EMBL/GenBank/DDBJ databases">
        <title>Genome sequencing of Methylobacterium tarhaniae DSM 25844.</title>
        <authorList>
            <person name="Chaudhry V."/>
            <person name="Patil P.B."/>
        </authorList>
    </citation>
    <scope>NUCLEOTIDE SEQUENCE [LARGE SCALE GENOMIC DNA]</scope>
    <source>
        <strain evidence="2 3">DSM 25844</strain>
    </source>
</reference>
<evidence type="ECO:0000313" key="3">
    <source>
        <dbReference type="Proteomes" id="UP000036449"/>
    </source>
</evidence>
<evidence type="ECO:0000259" key="1">
    <source>
        <dbReference type="Pfam" id="PF00149"/>
    </source>
</evidence>
<dbReference type="Proteomes" id="UP000036449">
    <property type="component" value="Unassembled WGS sequence"/>
</dbReference>
<dbReference type="SUPFAM" id="SSF56300">
    <property type="entry name" value="Metallo-dependent phosphatases"/>
    <property type="match status" value="1"/>
</dbReference>
<comment type="caution">
    <text evidence="2">The sequence shown here is derived from an EMBL/GenBank/DDBJ whole genome shotgun (WGS) entry which is preliminary data.</text>
</comment>
<dbReference type="PATRIC" id="fig|1187852.3.peg.3680"/>
<sequence>MSDATFLHLTDAHLTGAGTPLKMDDIGVDVPGISHETREEALDLMLARLADRLARDGLGLAGVLFSGDAQDRGMPGGHERTLEMILHRLGPCGITSANVVATPGNHDVPRGTDPGSPERYAPFRDVWQAAGCIVPWLDGIDRLPPSADAHRLMAPDGRWAVYPLNTSNWSHVTAVLPEPLRSAWERIPTVMSGGDTLSEGKLRSQLEALVRYDMTRVSRQQLEALRAVIATTPQPDEGPQLRMVLMHHHLRPPSLREQVRPFAEMSNTEQVRAFFRDNCVSVAAHGHKHERSIRFEPLEDQEGRAAGRVLVISGGTFSATEQSEAARLVTLGGLPHVPTVSVESLPLTRGGVDPVRSPPLAVRLWTDERRDYAPVSVSPGSPVVVAGNDLDEVYERACAAAASIVPRGTLVVHLDLPPGGPRRLLPKRYVLPADLDEEGRQEWMSELAGWWQMGRSRLEHRIPYRHGARLRRFGGKIDQVSRIVRLLSRGASTRALAVLVDPFRDFTDDGSGEEIPSFCLVEFMLREGAPNGAWIDAVAFYRAQEFARWWPVNVAELRLLQDEVAMAVGGTPGRITTIAPDARTVSRSPTQVAMPIVDRWLDTSPETIHVLANAIVGRTACGDAQARAMLGWTRALAEMRAATLEYDPDGVPTAVEGLYTLASYVEAAAASDDRSALAFARGLRDLAAANESFEGAGTTPETFRRWSASARRFVDDLSVLTSERLPTPG</sequence>
<dbReference type="EMBL" id="LABZ01000250">
    <property type="protein sequence ID" value="KMO31264.1"/>
    <property type="molecule type" value="Genomic_DNA"/>
</dbReference>
<dbReference type="InterPro" id="IPR029052">
    <property type="entry name" value="Metallo-depent_PP-like"/>
</dbReference>
<dbReference type="InterPro" id="IPR036926">
    <property type="entry name" value="Thymidate_synth/dCMP_Mease_sf"/>
</dbReference>
<gene>
    <name evidence="2" type="ORF">VQ03_27480</name>
</gene>
<feature type="domain" description="Calcineurin-like phosphoesterase" evidence="1">
    <location>
        <begin position="5"/>
        <end position="290"/>
    </location>
</feature>
<proteinExistence type="predicted"/>
<keyword evidence="3" id="KW-1185">Reference proteome</keyword>